<dbReference type="GO" id="GO:0006508">
    <property type="term" value="P:proteolysis"/>
    <property type="evidence" value="ECO:0007669"/>
    <property type="project" value="UniProtKB-KW"/>
</dbReference>
<keyword evidence="3 9" id="KW-0645">Protease</keyword>
<evidence type="ECO:0000256" key="1">
    <source>
        <dbReference type="ARBA" id="ARBA00006139"/>
    </source>
</evidence>
<dbReference type="UniPathway" id="UPA00665"/>
<evidence type="ECO:0000256" key="4">
    <source>
        <dbReference type="ARBA" id="ARBA00022692"/>
    </source>
</evidence>
<evidence type="ECO:0000256" key="10">
    <source>
        <dbReference type="RuleBase" id="RU004181"/>
    </source>
</evidence>
<evidence type="ECO:0000256" key="6">
    <source>
        <dbReference type="ARBA" id="ARBA00022801"/>
    </source>
</evidence>
<comment type="pathway">
    <text evidence="9">Protein modification; lipoprotein biosynthesis (signal peptide cleavage).</text>
</comment>
<evidence type="ECO:0000256" key="3">
    <source>
        <dbReference type="ARBA" id="ARBA00022670"/>
    </source>
</evidence>
<gene>
    <name evidence="9" type="primary">lspA</name>
    <name evidence="11" type="ORF">FB562_0471</name>
</gene>
<proteinExistence type="inferred from homology"/>
<dbReference type="GO" id="GO:0004190">
    <property type="term" value="F:aspartic-type endopeptidase activity"/>
    <property type="evidence" value="ECO:0007669"/>
    <property type="project" value="UniProtKB-UniRule"/>
</dbReference>
<keyword evidence="7 9" id="KW-1133">Transmembrane helix</keyword>
<keyword evidence="5 9" id="KW-0064">Aspartyl protease</keyword>
<dbReference type="Pfam" id="PF01252">
    <property type="entry name" value="Peptidase_A8"/>
    <property type="match status" value="1"/>
</dbReference>
<comment type="caution">
    <text evidence="9">Lacks conserved residue(s) required for the propagation of feature annotation.</text>
</comment>
<accession>A0A542YH46</accession>
<comment type="caution">
    <text evidence="11">The sequence shown here is derived from an EMBL/GenBank/DDBJ whole genome shotgun (WGS) entry which is preliminary data.</text>
</comment>
<comment type="similarity">
    <text evidence="1 9 10">Belongs to the peptidase A8 family.</text>
</comment>
<feature type="transmembrane region" description="Helical" evidence="9">
    <location>
        <begin position="79"/>
        <end position="102"/>
    </location>
</feature>
<dbReference type="GO" id="GO:0005886">
    <property type="term" value="C:plasma membrane"/>
    <property type="evidence" value="ECO:0007669"/>
    <property type="project" value="UniProtKB-SubCell"/>
</dbReference>
<keyword evidence="12" id="KW-1185">Reference proteome</keyword>
<dbReference type="PRINTS" id="PR00781">
    <property type="entry name" value="LIPOSIGPTASE"/>
</dbReference>
<evidence type="ECO:0000256" key="8">
    <source>
        <dbReference type="ARBA" id="ARBA00023136"/>
    </source>
</evidence>
<evidence type="ECO:0000313" key="12">
    <source>
        <dbReference type="Proteomes" id="UP000317998"/>
    </source>
</evidence>
<dbReference type="EMBL" id="VFOM01000001">
    <property type="protein sequence ID" value="TQL47412.1"/>
    <property type="molecule type" value="Genomic_DNA"/>
</dbReference>
<evidence type="ECO:0000256" key="7">
    <source>
        <dbReference type="ARBA" id="ARBA00022989"/>
    </source>
</evidence>
<feature type="transmembrane region" description="Helical" evidence="9">
    <location>
        <begin position="114"/>
        <end position="132"/>
    </location>
</feature>
<evidence type="ECO:0000256" key="5">
    <source>
        <dbReference type="ARBA" id="ARBA00022750"/>
    </source>
</evidence>
<keyword evidence="6 9" id="KW-0378">Hydrolase</keyword>
<name>A0A542YH46_9MICO</name>
<protein>
    <recommendedName>
        <fullName evidence="9">Lipoprotein signal peptidase</fullName>
        <ecNumber evidence="9">3.4.23.36</ecNumber>
    </recommendedName>
    <alternativeName>
        <fullName evidence="9">Prolipoprotein signal peptidase</fullName>
    </alternativeName>
    <alternativeName>
        <fullName evidence="9">Signal peptidase II</fullName>
        <shortName evidence="9">SPase II</shortName>
    </alternativeName>
</protein>
<dbReference type="NCBIfam" id="TIGR00077">
    <property type="entry name" value="lspA"/>
    <property type="match status" value="1"/>
</dbReference>
<comment type="subcellular location">
    <subcellularLocation>
        <location evidence="9">Cell membrane</location>
        <topology evidence="9">Multi-pass membrane protein</topology>
    </subcellularLocation>
</comment>
<dbReference type="Proteomes" id="UP000317998">
    <property type="component" value="Unassembled WGS sequence"/>
</dbReference>
<feature type="transmembrane region" description="Helical" evidence="9">
    <location>
        <begin position="152"/>
        <end position="176"/>
    </location>
</feature>
<sequence>MYTSRRNVTRRVSIADTASGRSRRTLLVSALGVFAAGFAFDQLTKLWALSALADGTEIPLLPSASFSLAFNPGVAFSLGAEYGAVTASVVLILLTGLTVWIATKIARRHRLAEIALLTLVAAGGWGNMYDRITRANDGALTGHVVDMIAVDWFAIFNFGDVLVVCGMIAWLACNLFSDSGEHRKAE</sequence>
<evidence type="ECO:0000256" key="9">
    <source>
        <dbReference type="HAMAP-Rule" id="MF_00161"/>
    </source>
</evidence>
<dbReference type="PANTHER" id="PTHR33695">
    <property type="entry name" value="LIPOPROTEIN SIGNAL PEPTIDASE"/>
    <property type="match status" value="1"/>
</dbReference>
<dbReference type="EC" id="3.4.23.36" evidence="9"/>
<keyword evidence="4 9" id="KW-0812">Transmembrane</keyword>
<feature type="active site" evidence="9">
    <location>
        <position position="160"/>
    </location>
</feature>
<keyword evidence="8 9" id="KW-0472">Membrane</keyword>
<keyword evidence="2 9" id="KW-1003">Cell membrane</keyword>
<organism evidence="11 12">
    <name type="scientific">Homoserinimonas aerilata</name>
    <dbReference type="NCBI Taxonomy" id="1162970"/>
    <lineage>
        <taxon>Bacteria</taxon>
        <taxon>Bacillati</taxon>
        <taxon>Actinomycetota</taxon>
        <taxon>Actinomycetes</taxon>
        <taxon>Micrococcales</taxon>
        <taxon>Microbacteriaceae</taxon>
        <taxon>Homoserinimonas</taxon>
    </lineage>
</organism>
<comment type="function">
    <text evidence="9">This protein specifically catalyzes the removal of signal peptides from prolipoproteins.</text>
</comment>
<comment type="catalytic activity">
    <reaction evidence="9">
        <text>Release of signal peptides from bacterial membrane prolipoproteins. Hydrolyzes -Xaa-Yaa-Zaa-|-(S,diacylglyceryl)Cys-, in which Xaa is hydrophobic (preferably Leu), and Yaa (Ala or Ser) and Zaa (Gly or Ala) have small, neutral side chains.</text>
        <dbReference type="EC" id="3.4.23.36"/>
    </reaction>
</comment>
<evidence type="ECO:0000313" key="11">
    <source>
        <dbReference type="EMBL" id="TQL47412.1"/>
    </source>
</evidence>
<evidence type="ECO:0000256" key="2">
    <source>
        <dbReference type="ARBA" id="ARBA00022475"/>
    </source>
</evidence>
<dbReference type="PANTHER" id="PTHR33695:SF1">
    <property type="entry name" value="LIPOPROTEIN SIGNAL PEPTIDASE"/>
    <property type="match status" value="1"/>
</dbReference>
<dbReference type="InterPro" id="IPR001872">
    <property type="entry name" value="Peptidase_A8"/>
</dbReference>
<feature type="active site" evidence="9">
    <location>
        <position position="146"/>
    </location>
</feature>
<reference evidence="11 12" key="1">
    <citation type="submission" date="2019-06" db="EMBL/GenBank/DDBJ databases">
        <title>Sequencing the genomes of 1000 actinobacteria strains.</title>
        <authorList>
            <person name="Klenk H.-P."/>
        </authorList>
    </citation>
    <scope>NUCLEOTIDE SEQUENCE [LARGE SCALE GENOMIC DNA]</scope>
    <source>
        <strain evidence="11 12">DSM 26477</strain>
    </source>
</reference>
<dbReference type="AlphaFoldDB" id="A0A542YH46"/>
<dbReference type="HAMAP" id="MF_00161">
    <property type="entry name" value="LspA"/>
    <property type="match status" value="1"/>
</dbReference>